<feature type="non-terminal residue" evidence="2">
    <location>
        <position position="1"/>
    </location>
</feature>
<protein>
    <recommendedName>
        <fullName evidence="1">MULE transposase domain-containing protein</fullName>
    </recommendedName>
</protein>
<organism evidence="2 3">
    <name type="scientific">Prorocentrum cordatum</name>
    <dbReference type="NCBI Taxonomy" id="2364126"/>
    <lineage>
        <taxon>Eukaryota</taxon>
        <taxon>Sar</taxon>
        <taxon>Alveolata</taxon>
        <taxon>Dinophyceae</taxon>
        <taxon>Prorocentrales</taxon>
        <taxon>Prorocentraceae</taxon>
        <taxon>Prorocentrum</taxon>
    </lineage>
</organism>
<sequence length="405" mass="45660">RNGQKLIHDGFIYNLRYTAKNGNRTWCCEKGIVGRDATTTNLKRACWRTRLSEQNKRLKSGEQAPRDFDYSTLEVLTAPDTLKQVDGEEFLAYDSGAAAGDERIQVRGCTKNFDFLATADVWLADGTFRMAPAPFLQVYTVHGYQNGYVVPCCYILLADKKMATYKRAWEAVLQLLSPEDPEPTLLLDYEKASYQAASAVFHEINIGGCYFHFRAAVHKRVVDLGLSNRYGGNAEFRLRVGKLCALTFLPVDSVADWFETLATEFHNEELELVSHFEKTWVGEKPARARVRKAPAFPVEIWNVHHRTLDKKFPTTNAAELSHRHHAAQFHKGAHPAHPTFVLSLHKQQRITGRDNAEIAVGGEKKLRESTRVRGDKQCNLVNKYLGGEDGVSLVTQLACLAMSEE</sequence>
<gene>
    <name evidence="2" type="ORF">PCOR1329_LOCUS29284</name>
</gene>
<reference evidence="2" key="1">
    <citation type="submission" date="2023-10" db="EMBL/GenBank/DDBJ databases">
        <authorList>
            <person name="Chen Y."/>
            <person name="Shah S."/>
            <person name="Dougan E. K."/>
            <person name="Thang M."/>
            <person name="Chan C."/>
        </authorList>
    </citation>
    <scope>NUCLEOTIDE SEQUENCE [LARGE SCALE GENOMIC DNA]</scope>
</reference>
<dbReference type="Proteomes" id="UP001189429">
    <property type="component" value="Unassembled WGS sequence"/>
</dbReference>
<accession>A0ABN9SFG6</accession>
<feature type="domain" description="MULE transposase" evidence="1">
    <location>
        <begin position="121"/>
        <end position="213"/>
    </location>
</feature>
<dbReference type="EMBL" id="CAUYUJ010011002">
    <property type="protein sequence ID" value="CAK0830721.1"/>
    <property type="molecule type" value="Genomic_DNA"/>
</dbReference>
<feature type="non-terminal residue" evidence="2">
    <location>
        <position position="405"/>
    </location>
</feature>
<proteinExistence type="predicted"/>
<evidence type="ECO:0000313" key="3">
    <source>
        <dbReference type="Proteomes" id="UP001189429"/>
    </source>
</evidence>
<evidence type="ECO:0000313" key="2">
    <source>
        <dbReference type="EMBL" id="CAK0830721.1"/>
    </source>
</evidence>
<keyword evidence="3" id="KW-1185">Reference proteome</keyword>
<dbReference type="PANTHER" id="PTHR47160:SF10">
    <property type="entry name" value="MULE TRANSPOSASE DOMAIN-CONTAINING PROTEIN"/>
    <property type="match status" value="1"/>
</dbReference>
<comment type="caution">
    <text evidence="2">The sequence shown here is derived from an EMBL/GenBank/DDBJ whole genome shotgun (WGS) entry which is preliminary data.</text>
</comment>
<dbReference type="PANTHER" id="PTHR47160">
    <property type="entry name" value="PUTATIVE-RELATED"/>
    <property type="match status" value="1"/>
</dbReference>
<dbReference type="Pfam" id="PF10551">
    <property type="entry name" value="MULE"/>
    <property type="match status" value="1"/>
</dbReference>
<name>A0ABN9SFG6_9DINO</name>
<dbReference type="InterPro" id="IPR018289">
    <property type="entry name" value="MULE_transposase_dom"/>
</dbReference>
<evidence type="ECO:0000259" key="1">
    <source>
        <dbReference type="Pfam" id="PF10551"/>
    </source>
</evidence>